<organism evidence="1 2">
    <name type="scientific">Caerostris extrusa</name>
    <name type="common">Bark spider</name>
    <name type="synonym">Caerostris bankana</name>
    <dbReference type="NCBI Taxonomy" id="172846"/>
    <lineage>
        <taxon>Eukaryota</taxon>
        <taxon>Metazoa</taxon>
        <taxon>Ecdysozoa</taxon>
        <taxon>Arthropoda</taxon>
        <taxon>Chelicerata</taxon>
        <taxon>Arachnida</taxon>
        <taxon>Araneae</taxon>
        <taxon>Araneomorphae</taxon>
        <taxon>Entelegynae</taxon>
        <taxon>Araneoidea</taxon>
        <taxon>Araneidae</taxon>
        <taxon>Caerostris</taxon>
    </lineage>
</organism>
<dbReference type="Proteomes" id="UP001054945">
    <property type="component" value="Unassembled WGS sequence"/>
</dbReference>
<sequence>MRRIEDEDGFILPAKHLVARGTPAVTVSITQISNNTNHFLSINPTPEVADEEIPTEKLTRRSRIPPFFVKTACVSCSKQLHPPKDLFSLETDF</sequence>
<proteinExistence type="predicted"/>
<dbReference type="EMBL" id="BPLR01013012">
    <property type="protein sequence ID" value="GIY58092.1"/>
    <property type="molecule type" value="Genomic_DNA"/>
</dbReference>
<evidence type="ECO:0000313" key="2">
    <source>
        <dbReference type="Proteomes" id="UP001054945"/>
    </source>
</evidence>
<gene>
    <name evidence="1" type="ORF">CEXT_235571</name>
</gene>
<accession>A0AAV4UK27</accession>
<name>A0AAV4UK27_CAEEX</name>
<evidence type="ECO:0000313" key="1">
    <source>
        <dbReference type="EMBL" id="GIY58092.1"/>
    </source>
</evidence>
<dbReference type="AlphaFoldDB" id="A0AAV4UK27"/>
<protein>
    <submittedName>
        <fullName evidence="1">Uncharacterized protein</fullName>
    </submittedName>
</protein>
<keyword evidence="2" id="KW-1185">Reference proteome</keyword>
<comment type="caution">
    <text evidence="1">The sequence shown here is derived from an EMBL/GenBank/DDBJ whole genome shotgun (WGS) entry which is preliminary data.</text>
</comment>
<reference evidence="1 2" key="1">
    <citation type="submission" date="2021-06" db="EMBL/GenBank/DDBJ databases">
        <title>Caerostris extrusa draft genome.</title>
        <authorList>
            <person name="Kono N."/>
            <person name="Arakawa K."/>
        </authorList>
    </citation>
    <scope>NUCLEOTIDE SEQUENCE [LARGE SCALE GENOMIC DNA]</scope>
</reference>